<feature type="domain" description="Homeobox" evidence="7">
    <location>
        <begin position="45"/>
        <end position="105"/>
    </location>
</feature>
<dbReference type="CDD" id="cd00086">
    <property type="entry name" value="homeodomain"/>
    <property type="match status" value="1"/>
</dbReference>
<gene>
    <name evidence="8" type="primary">HD-5</name>
    <name evidence="8" type="ORF">TCON_1870</name>
</gene>
<dbReference type="PROSITE" id="PS50071">
    <property type="entry name" value="HOMEOBOX_2"/>
    <property type="match status" value="1"/>
</dbReference>
<protein>
    <submittedName>
        <fullName evidence="8">Homeobox protein HD-5</fullName>
    </submittedName>
</protein>
<dbReference type="Proteomes" id="UP001516464">
    <property type="component" value="Unassembled WGS sequence"/>
</dbReference>
<reference evidence="8 9" key="1">
    <citation type="submission" date="2019-01" db="EMBL/GenBank/DDBJ databases">
        <title>Genomes sequencing and comparative genomics of infectious freshwater microsporidia, Cucumispora dikerogammari and Thelohania contejeani.</title>
        <authorList>
            <person name="Cormier A."/>
            <person name="Giraud I."/>
            <person name="Wattier R."/>
            <person name="Teixeira M."/>
            <person name="Grandjean F."/>
            <person name="Rigaud T."/>
            <person name="Cordaux R."/>
        </authorList>
    </citation>
    <scope>NUCLEOTIDE SEQUENCE [LARGE SCALE GENOMIC DNA]</scope>
    <source>
        <strain evidence="8">T1</strain>
        <tissue evidence="8">Spores</tissue>
    </source>
</reference>
<accession>A0ABQ7HXK8</accession>
<dbReference type="PANTHER" id="PTHR24208:SF166">
    <property type="entry name" value="LIM HOMEOBOX TRANSCRIPTION FACTOR 1 ALPHA, ISOFORM B"/>
    <property type="match status" value="1"/>
</dbReference>
<keyword evidence="4 5" id="KW-0539">Nucleus</keyword>
<keyword evidence="9" id="KW-1185">Reference proteome</keyword>
<comment type="subcellular location">
    <subcellularLocation>
        <location evidence="1 5 6">Nucleus</location>
    </subcellularLocation>
</comment>
<keyword evidence="2 5" id="KW-0238">DNA-binding</keyword>
<evidence type="ECO:0000313" key="8">
    <source>
        <dbReference type="EMBL" id="KAF7682914.1"/>
    </source>
</evidence>
<evidence type="ECO:0000256" key="1">
    <source>
        <dbReference type="ARBA" id="ARBA00004123"/>
    </source>
</evidence>
<dbReference type="InterPro" id="IPR050453">
    <property type="entry name" value="LIM_Homeobox_TF"/>
</dbReference>
<evidence type="ECO:0000256" key="5">
    <source>
        <dbReference type="PROSITE-ProRule" id="PRU00108"/>
    </source>
</evidence>
<evidence type="ECO:0000256" key="3">
    <source>
        <dbReference type="ARBA" id="ARBA00023155"/>
    </source>
</evidence>
<dbReference type="Pfam" id="PF00046">
    <property type="entry name" value="Homeodomain"/>
    <property type="match status" value="1"/>
</dbReference>
<name>A0ABQ7HXK8_9MICR</name>
<evidence type="ECO:0000259" key="7">
    <source>
        <dbReference type="PROSITE" id="PS50071"/>
    </source>
</evidence>
<dbReference type="InterPro" id="IPR009057">
    <property type="entry name" value="Homeodomain-like_sf"/>
</dbReference>
<sequence>MFKRKGDIKSINYPFKMRRYNPNPQKPLKIIDSTSEILRSYTKTTETKRKRTKLSEKQIKTLEESFLGNHHPGGEVKDELSSKLGIPVKTVQIWFQNRRAKDKSTMEPDVADEKNYTGDYYHPLYSIPQGYYNQSEIYYHIGSYNGNQNYKPVDDEYDENLYTEEEYNNYMRHRRY</sequence>
<dbReference type="SMART" id="SM00389">
    <property type="entry name" value="HOX"/>
    <property type="match status" value="1"/>
</dbReference>
<comment type="caution">
    <text evidence="8">The sequence shown here is derived from an EMBL/GenBank/DDBJ whole genome shotgun (WGS) entry which is preliminary data.</text>
</comment>
<dbReference type="EMBL" id="SBIQ01000158">
    <property type="protein sequence ID" value="KAF7682914.1"/>
    <property type="molecule type" value="Genomic_DNA"/>
</dbReference>
<feature type="DNA-binding region" description="Homeobox" evidence="5">
    <location>
        <begin position="47"/>
        <end position="106"/>
    </location>
</feature>
<dbReference type="InterPro" id="IPR001356">
    <property type="entry name" value="HD"/>
</dbReference>
<evidence type="ECO:0000256" key="6">
    <source>
        <dbReference type="RuleBase" id="RU000682"/>
    </source>
</evidence>
<evidence type="ECO:0000256" key="4">
    <source>
        <dbReference type="ARBA" id="ARBA00023242"/>
    </source>
</evidence>
<dbReference type="SUPFAM" id="SSF46689">
    <property type="entry name" value="Homeodomain-like"/>
    <property type="match status" value="1"/>
</dbReference>
<proteinExistence type="predicted"/>
<dbReference type="InterPro" id="IPR017970">
    <property type="entry name" value="Homeobox_CS"/>
</dbReference>
<organism evidence="8 9">
    <name type="scientific">Astathelohania contejeani</name>
    <dbReference type="NCBI Taxonomy" id="164912"/>
    <lineage>
        <taxon>Eukaryota</taxon>
        <taxon>Fungi</taxon>
        <taxon>Fungi incertae sedis</taxon>
        <taxon>Microsporidia</taxon>
        <taxon>Astathelohaniidae</taxon>
        <taxon>Astathelohania</taxon>
    </lineage>
</organism>
<dbReference type="Gene3D" id="1.10.10.60">
    <property type="entry name" value="Homeodomain-like"/>
    <property type="match status" value="1"/>
</dbReference>
<evidence type="ECO:0000313" key="9">
    <source>
        <dbReference type="Proteomes" id="UP001516464"/>
    </source>
</evidence>
<keyword evidence="3 5" id="KW-0371">Homeobox</keyword>
<dbReference type="PANTHER" id="PTHR24208">
    <property type="entry name" value="LIM/HOMEOBOX PROTEIN LHX"/>
    <property type="match status" value="1"/>
</dbReference>
<dbReference type="PROSITE" id="PS00027">
    <property type="entry name" value="HOMEOBOX_1"/>
    <property type="match status" value="1"/>
</dbReference>
<evidence type="ECO:0000256" key="2">
    <source>
        <dbReference type="ARBA" id="ARBA00023125"/>
    </source>
</evidence>
<dbReference type="GO" id="GO:0003677">
    <property type="term" value="F:DNA binding"/>
    <property type="evidence" value="ECO:0007669"/>
    <property type="project" value="UniProtKB-KW"/>
</dbReference>